<proteinExistence type="predicted"/>
<organism evidence="2 3">
    <name type="scientific">Hevea brasiliensis</name>
    <name type="common">Para rubber tree</name>
    <name type="synonym">Siphonia brasiliensis</name>
    <dbReference type="NCBI Taxonomy" id="3981"/>
    <lineage>
        <taxon>Eukaryota</taxon>
        <taxon>Viridiplantae</taxon>
        <taxon>Streptophyta</taxon>
        <taxon>Embryophyta</taxon>
        <taxon>Tracheophyta</taxon>
        <taxon>Spermatophyta</taxon>
        <taxon>Magnoliopsida</taxon>
        <taxon>eudicotyledons</taxon>
        <taxon>Gunneridae</taxon>
        <taxon>Pentapetalae</taxon>
        <taxon>rosids</taxon>
        <taxon>fabids</taxon>
        <taxon>Malpighiales</taxon>
        <taxon>Euphorbiaceae</taxon>
        <taxon>Crotonoideae</taxon>
        <taxon>Micrandreae</taxon>
        <taxon>Hevea</taxon>
    </lineage>
</organism>
<feature type="compositionally biased region" description="Low complexity" evidence="1">
    <location>
        <begin position="245"/>
        <end position="260"/>
    </location>
</feature>
<dbReference type="InterPro" id="IPR012442">
    <property type="entry name" value="DUF1645_plant"/>
</dbReference>
<comment type="caution">
    <text evidence="2">The sequence shown here is derived from an EMBL/GenBank/DDBJ whole genome shotgun (WGS) entry which is preliminary data.</text>
</comment>
<feature type="region of interest" description="Disordered" evidence="1">
    <location>
        <begin position="328"/>
        <end position="352"/>
    </location>
</feature>
<feature type="compositionally biased region" description="Acidic residues" evidence="1">
    <location>
        <begin position="156"/>
        <end position="166"/>
    </location>
</feature>
<name>A0ABQ9MN93_HEVBR</name>
<dbReference type="Pfam" id="PF07816">
    <property type="entry name" value="DUF1645"/>
    <property type="match status" value="1"/>
</dbReference>
<feature type="region of interest" description="Disordered" evidence="1">
    <location>
        <begin position="38"/>
        <end position="58"/>
    </location>
</feature>
<protein>
    <recommendedName>
        <fullName evidence="4">Stress response NST1-like protein</fullName>
    </recommendedName>
</protein>
<evidence type="ECO:0000313" key="2">
    <source>
        <dbReference type="EMBL" id="KAJ9180323.1"/>
    </source>
</evidence>
<evidence type="ECO:0008006" key="4">
    <source>
        <dbReference type="Google" id="ProtNLM"/>
    </source>
</evidence>
<feature type="compositionally biased region" description="Polar residues" evidence="1">
    <location>
        <begin position="221"/>
        <end position="231"/>
    </location>
</feature>
<evidence type="ECO:0000313" key="3">
    <source>
        <dbReference type="Proteomes" id="UP001174677"/>
    </source>
</evidence>
<feature type="region of interest" description="Disordered" evidence="1">
    <location>
        <begin position="1"/>
        <end position="25"/>
    </location>
</feature>
<dbReference type="EMBL" id="JARPOI010000005">
    <property type="protein sequence ID" value="KAJ9180323.1"/>
    <property type="molecule type" value="Genomic_DNA"/>
</dbReference>
<reference evidence="2" key="1">
    <citation type="journal article" date="2023" name="Plant Biotechnol. J.">
        <title>Chromosome-level wild Hevea brasiliensis genome provides new tools for genomic-assisted breeding and valuable loci to elevate rubber yield.</title>
        <authorList>
            <person name="Cheng H."/>
            <person name="Song X."/>
            <person name="Hu Y."/>
            <person name="Wu T."/>
            <person name="Yang Q."/>
            <person name="An Z."/>
            <person name="Feng S."/>
            <person name="Deng Z."/>
            <person name="Wu W."/>
            <person name="Zeng X."/>
            <person name="Tu M."/>
            <person name="Wang X."/>
            <person name="Huang H."/>
        </authorList>
    </citation>
    <scope>NUCLEOTIDE SEQUENCE</scope>
    <source>
        <strain evidence="2">MT/VB/25A 57/8</strain>
    </source>
</reference>
<evidence type="ECO:0000256" key="1">
    <source>
        <dbReference type="SAM" id="MobiDB-lite"/>
    </source>
</evidence>
<keyword evidence="3" id="KW-1185">Reference proteome</keyword>
<sequence>MELQPSTPCPIPDLQNPNNGVPTSAQHTHLFSEDVDSTCSTPYVSAPSSPGRGPGPGPGPINGGFFYSCPASPMHFATTTTASSYSASAVSSPDNGNGSVPIGYEFEFSARLGSSGSGQTGSMSSADELFFNGQIRPMKLSTHLERPQVLAPLLDLENEDEEEDDMDIKNDGRIVSDESTRGRDLRLRDKSLRRRTRSMSPLRSTSFEFANDDEDSKKNQIDGSTGESCESSCLEADGNIKTEEAATPSVSASSSRSSSAGRNSKRWVFLKDFLYRSKSEGRSNNKFWSNISFSPAKEKKSMSTAGAQVPATTKEKVGTAPAVSMENQKVKGSGMASGKKPVNGVGKRRVPTSPHELHYKASKAQAEEMKKKTFLPYRQGLLGCLGFSSKGYGAMNGFARALNPVSSR</sequence>
<feature type="compositionally biased region" description="Polar residues" evidence="1">
    <location>
        <begin position="199"/>
        <end position="208"/>
    </location>
</feature>
<gene>
    <name evidence="2" type="ORF">P3X46_008584</name>
</gene>
<feature type="compositionally biased region" description="Basic and acidic residues" evidence="1">
    <location>
        <begin position="167"/>
        <end position="190"/>
    </location>
</feature>
<feature type="compositionally biased region" description="Polar residues" evidence="1">
    <location>
        <begin position="15"/>
        <end position="25"/>
    </location>
</feature>
<dbReference type="Proteomes" id="UP001174677">
    <property type="component" value="Chromosome 5"/>
</dbReference>
<feature type="region of interest" description="Disordered" evidence="1">
    <location>
        <begin position="155"/>
        <end position="232"/>
    </location>
</feature>
<dbReference type="PANTHER" id="PTHR33095:SF57">
    <property type="entry name" value="EXPRESSED PROTEIN"/>
    <property type="match status" value="1"/>
</dbReference>
<feature type="region of interest" description="Disordered" evidence="1">
    <location>
        <begin position="242"/>
        <end position="261"/>
    </location>
</feature>
<dbReference type="PANTHER" id="PTHR33095">
    <property type="entry name" value="OS07G0619500 PROTEIN"/>
    <property type="match status" value="1"/>
</dbReference>
<accession>A0ABQ9MN93</accession>